<dbReference type="Pfam" id="PF02900">
    <property type="entry name" value="LigB"/>
    <property type="match status" value="1"/>
</dbReference>
<dbReference type="GO" id="GO:0008198">
    <property type="term" value="F:ferrous iron binding"/>
    <property type="evidence" value="ECO:0007669"/>
    <property type="project" value="InterPro"/>
</dbReference>
<comment type="caution">
    <text evidence="2">The sequence shown here is derived from an EMBL/GenBank/DDBJ whole genome shotgun (WGS) entry which is preliminary data.</text>
</comment>
<gene>
    <name evidence="2" type="ORF">MEDL_5369</name>
</gene>
<dbReference type="InterPro" id="IPR004183">
    <property type="entry name" value="Xdiol_dOase_suB"/>
</dbReference>
<accession>A0A8S3Q7J5</accession>
<sequence length="328" mass="36331">MRSKSQQNIKPKVEMLFTAVILIVLKLIHSRIIGTFVMPHGGIALDPTHFNTTNATAKNEAEILHKSCQEVGQVIDSLDPDLVFLSTPHGLSDLNNFVFYLNPAGYGQADTDNCQCPPCCYSIKIKIDNSTSIDLIQTMKTYNTNVSGLSAFGPPGQSAELFPLRWGEVIPLHFLPNINRVKVVILSQPSRRYAQDVSMIPELLELGSNLYKYLEDLPQKVVTIISADLAHTHLKSGPYGYSDAAEPFDQAIGQWIMTLDQSVLTVKAAKYVDKALSCGYTGLVMLHGMMHAGELSSWKPNLYANYHPSYYGMIVASFLRTSHIHDSL</sequence>
<dbReference type="AlphaFoldDB" id="A0A8S3Q7J5"/>
<name>A0A8S3Q7J5_MYTED</name>
<dbReference type="Proteomes" id="UP000683360">
    <property type="component" value="Unassembled WGS sequence"/>
</dbReference>
<dbReference type="SUPFAM" id="SSF53213">
    <property type="entry name" value="LigB-like"/>
    <property type="match status" value="1"/>
</dbReference>
<evidence type="ECO:0000313" key="2">
    <source>
        <dbReference type="EMBL" id="CAG2190018.1"/>
    </source>
</evidence>
<dbReference type="EMBL" id="CAJPWZ010000309">
    <property type="protein sequence ID" value="CAG2190018.1"/>
    <property type="molecule type" value="Genomic_DNA"/>
</dbReference>
<evidence type="ECO:0000259" key="1">
    <source>
        <dbReference type="Pfam" id="PF02900"/>
    </source>
</evidence>
<protein>
    <recommendedName>
        <fullName evidence="1">Extradiol ring-cleavage dioxygenase class III enzyme subunit B domain-containing protein</fullName>
    </recommendedName>
</protein>
<dbReference type="GO" id="GO:0016702">
    <property type="term" value="F:oxidoreductase activity, acting on single donors with incorporation of molecular oxygen, incorporation of two atoms of oxygen"/>
    <property type="evidence" value="ECO:0007669"/>
    <property type="project" value="UniProtKB-ARBA"/>
</dbReference>
<feature type="domain" description="Extradiol ring-cleavage dioxygenase class III enzyme subunit B" evidence="1">
    <location>
        <begin position="61"/>
        <end position="308"/>
    </location>
</feature>
<keyword evidence="3" id="KW-1185">Reference proteome</keyword>
<organism evidence="2 3">
    <name type="scientific">Mytilus edulis</name>
    <name type="common">Blue mussel</name>
    <dbReference type="NCBI Taxonomy" id="6550"/>
    <lineage>
        <taxon>Eukaryota</taxon>
        <taxon>Metazoa</taxon>
        <taxon>Spiralia</taxon>
        <taxon>Lophotrochozoa</taxon>
        <taxon>Mollusca</taxon>
        <taxon>Bivalvia</taxon>
        <taxon>Autobranchia</taxon>
        <taxon>Pteriomorphia</taxon>
        <taxon>Mytilida</taxon>
        <taxon>Mytiloidea</taxon>
        <taxon>Mytilidae</taxon>
        <taxon>Mytilinae</taxon>
        <taxon>Mytilus</taxon>
    </lineage>
</organism>
<reference evidence="2" key="1">
    <citation type="submission" date="2021-03" db="EMBL/GenBank/DDBJ databases">
        <authorList>
            <person name="Bekaert M."/>
        </authorList>
    </citation>
    <scope>NUCLEOTIDE SEQUENCE</scope>
</reference>
<dbReference type="OrthoDB" id="2132071at2759"/>
<proteinExistence type="predicted"/>
<dbReference type="Gene3D" id="3.40.830.10">
    <property type="entry name" value="LigB-like"/>
    <property type="match status" value="1"/>
</dbReference>
<evidence type="ECO:0000313" key="3">
    <source>
        <dbReference type="Proteomes" id="UP000683360"/>
    </source>
</evidence>